<proteinExistence type="inferred from homology"/>
<dbReference type="SUPFAM" id="SSF53335">
    <property type="entry name" value="S-adenosyl-L-methionine-dependent methyltransferases"/>
    <property type="match status" value="1"/>
</dbReference>
<dbReference type="PANTHER" id="PTHR11579:SF0">
    <property type="entry name" value="PROTEIN-L-ISOASPARTATE(D-ASPARTATE) O-METHYLTRANSFERASE"/>
    <property type="match status" value="1"/>
</dbReference>
<keyword evidence="6 7" id="KW-0949">S-adenosyl-L-methionine</keyword>
<name>A0ABQ4PW16_9PROT</name>
<dbReference type="InterPro" id="IPR029063">
    <property type="entry name" value="SAM-dependent_MTases_sf"/>
</dbReference>
<sequence length="213" mass="23299">MNSVDARMGIVLALRKAGVIDPLVLDAMETIPREVFMSAGFEDRAWEDAALPIECGQTISQPFVVGFMSAALELSGREKVLEIGTGSGYQTAILSKLARRVYTLERYRTLLRHAQSRHEALKLTNIISKCSDGALGWPDQAPFDRIIFTCATPHRPDALLAQLAPAGILVAPVGPGGVQELLRYRLRKDGVFEEEALMDVRFVPLLPGVARDA</sequence>
<evidence type="ECO:0000256" key="4">
    <source>
        <dbReference type="ARBA" id="ARBA00022603"/>
    </source>
</evidence>
<feature type="active site" evidence="7">
    <location>
        <position position="60"/>
    </location>
</feature>
<dbReference type="RefSeq" id="WP_284360039.1">
    <property type="nucleotide sequence ID" value="NZ_BPFZ01000007.1"/>
</dbReference>
<keyword evidence="5 7" id="KW-0808">Transferase</keyword>
<evidence type="ECO:0000256" key="7">
    <source>
        <dbReference type="HAMAP-Rule" id="MF_00090"/>
    </source>
</evidence>
<gene>
    <name evidence="7 8" type="primary">pcm</name>
    <name evidence="8" type="ORF">PsB1_1391</name>
</gene>
<comment type="similarity">
    <text evidence="2 7">Belongs to the methyltransferase superfamily. L-isoaspartyl/D-aspartyl protein methyltransferase family.</text>
</comment>
<comment type="catalytic activity">
    <reaction evidence="7">
        <text>[protein]-L-isoaspartate + S-adenosyl-L-methionine = [protein]-L-isoaspartate alpha-methyl ester + S-adenosyl-L-homocysteine</text>
        <dbReference type="Rhea" id="RHEA:12705"/>
        <dbReference type="Rhea" id="RHEA-COMP:12143"/>
        <dbReference type="Rhea" id="RHEA-COMP:12144"/>
        <dbReference type="ChEBI" id="CHEBI:57856"/>
        <dbReference type="ChEBI" id="CHEBI:59789"/>
        <dbReference type="ChEBI" id="CHEBI:90596"/>
        <dbReference type="ChEBI" id="CHEBI:90598"/>
        <dbReference type="EC" id="2.1.1.77"/>
    </reaction>
</comment>
<dbReference type="NCBIfam" id="NF001453">
    <property type="entry name" value="PRK00312.1"/>
    <property type="match status" value="1"/>
</dbReference>
<evidence type="ECO:0000256" key="3">
    <source>
        <dbReference type="ARBA" id="ARBA00022490"/>
    </source>
</evidence>
<protein>
    <recommendedName>
        <fullName evidence="7">Protein-L-isoaspartate O-methyltransferase</fullName>
        <ecNumber evidence="7">2.1.1.77</ecNumber>
    </recommendedName>
    <alternativeName>
        <fullName evidence="7">L-isoaspartyl protein carboxyl methyltransferase</fullName>
    </alternativeName>
    <alternativeName>
        <fullName evidence="7">Protein L-isoaspartyl methyltransferase</fullName>
    </alternativeName>
    <alternativeName>
        <fullName evidence="7">Protein-beta-aspartate methyltransferase</fullName>
        <shortName evidence="7">PIMT</shortName>
    </alternativeName>
</protein>
<dbReference type="Proteomes" id="UP001161064">
    <property type="component" value="Unassembled WGS sequence"/>
</dbReference>
<dbReference type="Gene3D" id="3.40.50.150">
    <property type="entry name" value="Vaccinia Virus protein VP39"/>
    <property type="match status" value="1"/>
</dbReference>
<reference evidence="8" key="2">
    <citation type="journal article" date="2023" name="ISME Commun">
        <title>Characterization of a bloom-associated alphaproteobacterial lineage, 'Candidatus Phycosocius': insights into freshwater algal-bacterial interactions.</title>
        <authorList>
            <person name="Tanabe Y."/>
            <person name="Yamaguchi H."/>
            <person name="Yoshida M."/>
            <person name="Kai A."/>
            <person name="Okazaki Y."/>
        </authorList>
    </citation>
    <scope>NUCLEOTIDE SEQUENCE</scope>
    <source>
        <strain evidence="8">BOTRYCO-1</strain>
    </source>
</reference>
<dbReference type="EMBL" id="BPFZ01000007">
    <property type="protein sequence ID" value="GIU67237.1"/>
    <property type="molecule type" value="Genomic_DNA"/>
</dbReference>
<organism evidence="8 9">
    <name type="scientific">Candidatus Phycosocius spiralis</name>
    <dbReference type="NCBI Taxonomy" id="2815099"/>
    <lineage>
        <taxon>Bacteria</taxon>
        <taxon>Pseudomonadati</taxon>
        <taxon>Pseudomonadota</taxon>
        <taxon>Alphaproteobacteria</taxon>
        <taxon>Caulobacterales</taxon>
        <taxon>Caulobacterales incertae sedis</taxon>
        <taxon>Candidatus Phycosocius</taxon>
    </lineage>
</organism>
<comment type="caution">
    <text evidence="8">The sequence shown here is derived from an EMBL/GenBank/DDBJ whole genome shotgun (WGS) entry which is preliminary data.</text>
</comment>
<evidence type="ECO:0000256" key="6">
    <source>
        <dbReference type="ARBA" id="ARBA00022691"/>
    </source>
</evidence>
<keyword evidence="3 7" id="KW-0963">Cytoplasm</keyword>
<comment type="subcellular location">
    <subcellularLocation>
        <location evidence="1 7">Cytoplasm</location>
    </subcellularLocation>
</comment>
<dbReference type="CDD" id="cd02440">
    <property type="entry name" value="AdoMet_MTases"/>
    <property type="match status" value="1"/>
</dbReference>
<dbReference type="NCBIfam" id="TIGR00080">
    <property type="entry name" value="pimt"/>
    <property type="match status" value="1"/>
</dbReference>
<evidence type="ECO:0000313" key="9">
    <source>
        <dbReference type="Proteomes" id="UP001161064"/>
    </source>
</evidence>
<evidence type="ECO:0000313" key="8">
    <source>
        <dbReference type="EMBL" id="GIU67237.1"/>
    </source>
</evidence>
<dbReference type="EC" id="2.1.1.77" evidence="7"/>
<evidence type="ECO:0000256" key="5">
    <source>
        <dbReference type="ARBA" id="ARBA00022679"/>
    </source>
</evidence>
<dbReference type="PANTHER" id="PTHR11579">
    <property type="entry name" value="PROTEIN-L-ISOASPARTATE O-METHYLTRANSFERASE"/>
    <property type="match status" value="1"/>
</dbReference>
<reference evidence="8" key="1">
    <citation type="submission" date="2021-05" db="EMBL/GenBank/DDBJ databases">
        <authorList>
            <person name="Tanabe Y."/>
        </authorList>
    </citation>
    <scope>NUCLEOTIDE SEQUENCE</scope>
    <source>
        <strain evidence="8">BOTRYCO-1</strain>
    </source>
</reference>
<dbReference type="InterPro" id="IPR000682">
    <property type="entry name" value="PCMT"/>
</dbReference>
<keyword evidence="9" id="KW-1185">Reference proteome</keyword>
<dbReference type="PROSITE" id="PS01279">
    <property type="entry name" value="PCMT"/>
    <property type="match status" value="1"/>
</dbReference>
<comment type="function">
    <text evidence="7">Catalyzes the methyl esterification of L-isoaspartyl residues in peptides and proteins that result from spontaneous decomposition of normal L-aspartyl and L-asparaginyl residues. It plays a role in the repair and/or degradation of damaged proteins.</text>
</comment>
<evidence type="ECO:0000256" key="2">
    <source>
        <dbReference type="ARBA" id="ARBA00005369"/>
    </source>
</evidence>
<dbReference type="HAMAP" id="MF_00090">
    <property type="entry name" value="PIMT"/>
    <property type="match status" value="1"/>
</dbReference>
<keyword evidence="4 7" id="KW-0489">Methyltransferase</keyword>
<dbReference type="Pfam" id="PF01135">
    <property type="entry name" value="PCMT"/>
    <property type="match status" value="1"/>
</dbReference>
<evidence type="ECO:0000256" key="1">
    <source>
        <dbReference type="ARBA" id="ARBA00004496"/>
    </source>
</evidence>
<accession>A0ABQ4PW16</accession>